<dbReference type="OrthoDB" id="9801841at2"/>
<proteinExistence type="predicted"/>
<dbReference type="SMART" id="SM00331">
    <property type="entry name" value="PP2C_SIG"/>
    <property type="match status" value="1"/>
</dbReference>
<sequence>MKIKYEVVSDKGLLRSNNEDMALVFGELIRDNSVSFTFELTPNIPFAAIVADGMGGMNGGEVASEMAATSFNDFVEVLPMDLDDNAVIVRLKKWARDVDAEIKQKGERISSLQNMGTTFTGLLAYGNSLFVMNVGDSRTYRYRYECMKQLTDDHSERARLGDDSIPSNFIYNALGTGTAFMDVKSMKLVVGDRYVICSDGLSDLVSNESIHELLKNSCGARQYVQAALQAGGKDNVTVVTVEVI</sequence>
<evidence type="ECO:0000313" key="2">
    <source>
        <dbReference type="EMBL" id="MQP11360.1"/>
    </source>
</evidence>
<dbReference type="InterPro" id="IPR015655">
    <property type="entry name" value="PP2C"/>
</dbReference>
<dbReference type="Pfam" id="PF13672">
    <property type="entry name" value="PP2C_2"/>
    <property type="match status" value="1"/>
</dbReference>
<dbReference type="EMBL" id="VZAD01000042">
    <property type="protein sequence ID" value="MQP11360.1"/>
    <property type="molecule type" value="Genomic_DNA"/>
</dbReference>
<evidence type="ECO:0000313" key="3">
    <source>
        <dbReference type="Proteomes" id="UP000384372"/>
    </source>
</evidence>
<dbReference type="InterPro" id="IPR001932">
    <property type="entry name" value="PPM-type_phosphatase-like_dom"/>
</dbReference>
<organism evidence="2 3">
    <name type="scientific">Segatella copri</name>
    <dbReference type="NCBI Taxonomy" id="165179"/>
    <lineage>
        <taxon>Bacteria</taxon>
        <taxon>Pseudomonadati</taxon>
        <taxon>Bacteroidota</taxon>
        <taxon>Bacteroidia</taxon>
        <taxon>Bacteroidales</taxon>
        <taxon>Prevotellaceae</taxon>
        <taxon>Segatella</taxon>
    </lineage>
</organism>
<feature type="domain" description="PPM-type phosphatase" evidence="1">
    <location>
        <begin position="4"/>
        <end position="243"/>
    </location>
</feature>
<reference evidence="2 3" key="1">
    <citation type="submission" date="2019-09" db="EMBL/GenBank/DDBJ databases">
        <title>Distinct polysaccharide growth profiles of human intestinal Prevotella copri isolates.</title>
        <authorList>
            <person name="Fehlner-Peach H."/>
            <person name="Magnabosco C."/>
            <person name="Raghavan V."/>
            <person name="Scher J.U."/>
            <person name="Tett A."/>
            <person name="Cox L.M."/>
            <person name="Gottsegen C."/>
            <person name="Watters A."/>
            <person name="Wiltshire- Gordon J.D."/>
            <person name="Segata N."/>
            <person name="Bonneau R."/>
            <person name="Littman D.R."/>
        </authorList>
    </citation>
    <scope>NUCLEOTIDE SEQUENCE [LARGE SCALE GENOMIC DNA]</scope>
    <source>
        <strain evidence="3">iAQ1173</strain>
    </source>
</reference>
<dbReference type="PANTHER" id="PTHR47992">
    <property type="entry name" value="PROTEIN PHOSPHATASE"/>
    <property type="match status" value="1"/>
</dbReference>
<dbReference type="SUPFAM" id="SSF81606">
    <property type="entry name" value="PP2C-like"/>
    <property type="match status" value="1"/>
</dbReference>
<dbReference type="InterPro" id="IPR036457">
    <property type="entry name" value="PPM-type-like_dom_sf"/>
</dbReference>
<dbReference type="GO" id="GO:0004722">
    <property type="term" value="F:protein serine/threonine phosphatase activity"/>
    <property type="evidence" value="ECO:0007669"/>
    <property type="project" value="InterPro"/>
</dbReference>
<comment type="caution">
    <text evidence="2">The sequence shown here is derived from an EMBL/GenBank/DDBJ whole genome shotgun (WGS) entry which is preliminary data.</text>
</comment>
<dbReference type="RefSeq" id="WP_158463120.1">
    <property type="nucleotide sequence ID" value="NZ_VZAD01000042.1"/>
</dbReference>
<dbReference type="AlphaFoldDB" id="A0A6A7WA81"/>
<name>A0A6A7WA81_9BACT</name>
<dbReference type="PROSITE" id="PS51746">
    <property type="entry name" value="PPM_2"/>
    <property type="match status" value="1"/>
</dbReference>
<dbReference type="SMART" id="SM00332">
    <property type="entry name" value="PP2Cc"/>
    <property type="match status" value="1"/>
</dbReference>
<evidence type="ECO:0000259" key="1">
    <source>
        <dbReference type="PROSITE" id="PS51746"/>
    </source>
</evidence>
<protein>
    <submittedName>
        <fullName evidence="2">Serine/threonine-protein phosphatase</fullName>
    </submittedName>
</protein>
<accession>A0A6A7WA81</accession>
<dbReference type="CDD" id="cd00143">
    <property type="entry name" value="PP2Cc"/>
    <property type="match status" value="1"/>
</dbReference>
<dbReference type="Gene3D" id="3.60.40.10">
    <property type="entry name" value="PPM-type phosphatase domain"/>
    <property type="match status" value="1"/>
</dbReference>
<keyword evidence="3" id="KW-1185">Reference proteome</keyword>
<dbReference type="Proteomes" id="UP000384372">
    <property type="component" value="Unassembled WGS sequence"/>
</dbReference>
<gene>
    <name evidence="2" type="ORF">F7D20_05135</name>
</gene>